<name>A0A1M5AFL1_STRHI</name>
<gene>
    <name evidence="9" type="ORF">SAMN05444320_10396</name>
</gene>
<dbReference type="GO" id="GO:0005886">
    <property type="term" value="C:plasma membrane"/>
    <property type="evidence" value="ECO:0007669"/>
    <property type="project" value="UniProtKB-SubCell"/>
</dbReference>
<dbReference type="InterPro" id="IPR032816">
    <property type="entry name" value="VTT_dom"/>
</dbReference>
<keyword evidence="4 7" id="KW-0812">Transmembrane</keyword>
<evidence type="ECO:0000256" key="7">
    <source>
        <dbReference type="RuleBase" id="RU366058"/>
    </source>
</evidence>
<dbReference type="Proteomes" id="UP000184501">
    <property type="component" value="Unassembled WGS sequence"/>
</dbReference>
<feature type="domain" description="VTT" evidence="8">
    <location>
        <begin position="69"/>
        <end position="186"/>
    </location>
</feature>
<evidence type="ECO:0000256" key="5">
    <source>
        <dbReference type="ARBA" id="ARBA00022989"/>
    </source>
</evidence>
<evidence type="ECO:0000256" key="2">
    <source>
        <dbReference type="ARBA" id="ARBA00008640"/>
    </source>
</evidence>
<comment type="subcellular location">
    <subcellularLocation>
        <location evidence="1 7">Cell membrane</location>
        <topology evidence="1 7">Multi-pass membrane protein</topology>
    </subcellularLocation>
</comment>
<sequence length="231" mass="23453">MAPHPALSGVLARRLRLAGLLVVVAVLATLAFTVPLPSPDQVRDWVLGTGPFAPLTYLAVYVAATLVLVPRPLLSLAGGSLFGAAGGTALAVVGATAAALASFFLARALGRELVAARLERGALGRVDALLRRHGWLAVLQLRLLPVIPFSAVNYACGVTSLRPAHFALGTAVGSVPATVLVVLAGAALDDPTSPGFLVPLGVAVVLGAATAVVARRRSADQTAVEPGETEK</sequence>
<dbReference type="STRING" id="2017.SAMN05444320_10396"/>
<protein>
    <recommendedName>
        <fullName evidence="7">TVP38/TMEM64 family membrane protein</fullName>
    </recommendedName>
</protein>
<dbReference type="OrthoDB" id="5242213at2"/>
<comment type="caution">
    <text evidence="7">Lacks conserved residue(s) required for the propagation of feature annotation.</text>
</comment>
<keyword evidence="5 7" id="KW-1133">Transmembrane helix</keyword>
<comment type="similarity">
    <text evidence="2 7">Belongs to the TVP38/TMEM64 family.</text>
</comment>
<organism evidence="9 10">
    <name type="scientific">Streptoalloteichus hindustanus</name>
    <dbReference type="NCBI Taxonomy" id="2017"/>
    <lineage>
        <taxon>Bacteria</taxon>
        <taxon>Bacillati</taxon>
        <taxon>Actinomycetota</taxon>
        <taxon>Actinomycetes</taxon>
        <taxon>Pseudonocardiales</taxon>
        <taxon>Pseudonocardiaceae</taxon>
        <taxon>Streptoalloteichus</taxon>
    </lineage>
</organism>
<feature type="transmembrane region" description="Helical" evidence="7">
    <location>
        <begin position="166"/>
        <end position="188"/>
    </location>
</feature>
<proteinExistence type="inferred from homology"/>
<evidence type="ECO:0000256" key="6">
    <source>
        <dbReference type="ARBA" id="ARBA00023136"/>
    </source>
</evidence>
<dbReference type="EMBL" id="FQVN01000003">
    <property type="protein sequence ID" value="SHF29043.1"/>
    <property type="molecule type" value="Genomic_DNA"/>
</dbReference>
<keyword evidence="6 7" id="KW-0472">Membrane</keyword>
<feature type="transmembrane region" description="Helical" evidence="7">
    <location>
        <begin position="81"/>
        <end position="105"/>
    </location>
</feature>
<feature type="transmembrane region" description="Helical" evidence="7">
    <location>
        <begin position="194"/>
        <end position="214"/>
    </location>
</feature>
<dbReference type="InterPro" id="IPR015414">
    <property type="entry name" value="TMEM64"/>
</dbReference>
<evidence type="ECO:0000256" key="1">
    <source>
        <dbReference type="ARBA" id="ARBA00004651"/>
    </source>
</evidence>
<dbReference type="AlphaFoldDB" id="A0A1M5AFL1"/>
<dbReference type="Pfam" id="PF09335">
    <property type="entry name" value="VTT_dom"/>
    <property type="match status" value="1"/>
</dbReference>
<keyword evidence="10" id="KW-1185">Reference proteome</keyword>
<evidence type="ECO:0000313" key="10">
    <source>
        <dbReference type="Proteomes" id="UP000184501"/>
    </source>
</evidence>
<feature type="transmembrane region" description="Helical" evidence="7">
    <location>
        <begin position="49"/>
        <end position="69"/>
    </location>
</feature>
<evidence type="ECO:0000313" key="9">
    <source>
        <dbReference type="EMBL" id="SHF29043.1"/>
    </source>
</evidence>
<evidence type="ECO:0000256" key="3">
    <source>
        <dbReference type="ARBA" id="ARBA00022475"/>
    </source>
</evidence>
<dbReference type="PANTHER" id="PTHR12677">
    <property type="entry name" value="GOLGI APPARATUS MEMBRANE PROTEIN TVP38-RELATED"/>
    <property type="match status" value="1"/>
</dbReference>
<dbReference type="RefSeq" id="WP_073481241.1">
    <property type="nucleotide sequence ID" value="NZ_FQVN01000003.1"/>
</dbReference>
<accession>A0A1M5AFL1</accession>
<evidence type="ECO:0000256" key="4">
    <source>
        <dbReference type="ARBA" id="ARBA00022692"/>
    </source>
</evidence>
<dbReference type="PANTHER" id="PTHR12677:SF59">
    <property type="entry name" value="GOLGI APPARATUS MEMBRANE PROTEIN TVP38-RELATED"/>
    <property type="match status" value="1"/>
</dbReference>
<evidence type="ECO:0000259" key="8">
    <source>
        <dbReference type="Pfam" id="PF09335"/>
    </source>
</evidence>
<reference evidence="9 10" key="1">
    <citation type="submission" date="2016-11" db="EMBL/GenBank/DDBJ databases">
        <authorList>
            <person name="Jaros S."/>
            <person name="Januszkiewicz K."/>
            <person name="Wedrychowicz H."/>
        </authorList>
    </citation>
    <scope>NUCLEOTIDE SEQUENCE [LARGE SCALE GENOMIC DNA]</scope>
    <source>
        <strain evidence="9 10">DSM 44523</strain>
    </source>
</reference>
<keyword evidence="3 7" id="KW-1003">Cell membrane</keyword>